<protein>
    <submittedName>
        <fullName evidence="1">SGNH/GDSL hydrolase family protein</fullName>
    </submittedName>
</protein>
<dbReference type="Proteomes" id="UP001449795">
    <property type="component" value="Chromosome"/>
</dbReference>
<keyword evidence="1" id="KW-0378">Hydrolase</keyword>
<reference evidence="1 3" key="1">
    <citation type="submission" date="2020-06" db="EMBL/GenBank/DDBJ databases">
        <title>Description of novel acetic acid bacteria.</title>
        <authorList>
            <person name="Sombolestani A."/>
        </authorList>
    </citation>
    <scope>NUCLEOTIDE SEQUENCE [LARGE SCALE GENOMIC DNA]</scope>
    <source>
        <strain evidence="1 3">LMG 31431</strain>
    </source>
</reference>
<dbReference type="Proteomes" id="UP000534870">
    <property type="component" value="Unassembled WGS sequence"/>
</dbReference>
<dbReference type="EMBL" id="JABXXP010000119">
    <property type="protein sequence ID" value="NVN11119.1"/>
    <property type="molecule type" value="Genomic_DNA"/>
</dbReference>
<dbReference type="EMBL" id="CP152276">
    <property type="protein sequence ID" value="XAE43907.1"/>
    <property type="molecule type" value="Genomic_DNA"/>
</dbReference>
<organism evidence="1 3">
    <name type="scientific">Nguyenibacter vanlangensis</name>
    <dbReference type="NCBI Taxonomy" id="1216886"/>
    <lineage>
        <taxon>Bacteria</taxon>
        <taxon>Pseudomonadati</taxon>
        <taxon>Pseudomonadota</taxon>
        <taxon>Alphaproteobacteria</taxon>
        <taxon>Acetobacterales</taxon>
        <taxon>Acetobacteraceae</taxon>
        <taxon>Nguyenibacter</taxon>
    </lineage>
</organism>
<evidence type="ECO:0000313" key="3">
    <source>
        <dbReference type="Proteomes" id="UP000534870"/>
    </source>
</evidence>
<keyword evidence="4" id="KW-1185">Reference proteome</keyword>
<sequence length="285" mass="31174">MKKIEAVFFGDAHERQVIARAASLLSDALESQGASLSHMMVHDFDSAVNAAPGTIRVMSLAPALRALDTPWPEVERDLLARYEALCAAGDPVLVPTLFRHVERSGQPDGARILLRIRRLDLLAAELSRLYGAFVVDVDRVFADTGAMRLKTDYRAEGDAATELAGYTLALGITDNALDAALPFEVQERVKARIVAQAPASRPVPEITPRELMVMGKGRRRQVVSTITDAVQDNHVGWLLRQVVKGQIPPGQAIEKLVHAVRRRGVQESFSIVTAGLFKMIRATPQ</sequence>
<accession>A0A7Y7IVJ7</accession>
<evidence type="ECO:0000313" key="4">
    <source>
        <dbReference type="Proteomes" id="UP001449795"/>
    </source>
</evidence>
<reference evidence="2 4" key="2">
    <citation type="submission" date="2024-04" db="EMBL/GenBank/DDBJ databases">
        <title>Complete genome sequence of Nguyenibacter vanlangesis HBCM-1154, a strain capable of nitrogen fixation, IAA production, and phosphorus solubilization isolated from sugarcane soil.</title>
        <authorList>
            <person name="MY HANH P."/>
        </authorList>
    </citation>
    <scope>NUCLEOTIDE SEQUENCE [LARGE SCALE GENOMIC DNA]</scope>
    <source>
        <strain evidence="2 4">HBCM 1154</strain>
    </source>
</reference>
<proteinExistence type="predicted"/>
<evidence type="ECO:0000313" key="2">
    <source>
        <dbReference type="EMBL" id="XAE43907.1"/>
    </source>
</evidence>
<name>A0A7Y7IVJ7_9PROT</name>
<gene>
    <name evidence="2" type="ORF">AAC691_05610</name>
    <name evidence="1" type="ORF">HUK84_08195</name>
</gene>
<dbReference type="RefSeq" id="WP_176639859.1">
    <property type="nucleotide sequence ID" value="NZ_CP152276.1"/>
</dbReference>
<dbReference type="AlphaFoldDB" id="A0A7Y7IVJ7"/>
<evidence type="ECO:0000313" key="1">
    <source>
        <dbReference type="EMBL" id="NVN11119.1"/>
    </source>
</evidence>
<dbReference type="GO" id="GO:0016787">
    <property type="term" value="F:hydrolase activity"/>
    <property type="evidence" value="ECO:0007669"/>
    <property type="project" value="UniProtKB-KW"/>
</dbReference>